<dbReference type="Proteomes" id="UP001558474">
    <property type="component" value="Unassembled WGS sequence"/>
</dbReference>
<evidence type="ECO:0000313" key="4">
    <source>
        <dbReference type="Proteomes" id="UP001558474"/>
    </source>
</evidence>
<dbReference type="Proteomes" id="UP001141659">
    <property type="component" value="Unassembled WGS sequence"/>
</dbReference>
<comment type="caution">
    <text evidence="1">The sequence shown here is derived from an EMBL/GenBank/DDBJ whole genome shotgun (WGS) entry which is preliminary data.</text>
</comment>
<evidence type="ECO:0000313" key="1">
    <source>
        <dbReference type="EMBL" id="MCV7389137.1"/>
    </source>
</evidence>
<sequence length="124" mass="13004">MPLIDVTCAARAGDAVRARLAEMLPAAVSMAVACGDEPYDGNLQPGDVLIRFHDVGPFDRFDLDVLIEVKSKFFADRAEGRQAGADAILGAAQAALGADYRIGVYLALPVAAWAQSAVSDAAIR</sequence>
<evidence type="ECO:0000313" key="3">
    <source>
        <dbReference type="Proteomes" id="UP001141659"/>
    </source>
</evidence>
<organism evidence="1 3">
    <name type="scientific">Mycolicibacterium porcinum</name>
    <dbReference type="NCBI Taxonomy" id="39693"/>
    <lineage>
        <taxon>Bacteria</taxon>
        <taxon>Bacillati</taxon>
        <taxon>Actinomycetota</taxon>
        <taxon>Actinomycetes</taxon>
        <taxon>Mycobacteriales</taxon>
        <taxon>Mycobacteriaceae</taxon>
        <taxon>Mycolicibacterium</taxon>
    </lineage>
</organism>
<protein>
    <submittedName>
        <fullName evidence="1">Uncharacterized protein</fullName>
    </submittedName>
</protein>
<dbReference type="RefSeq" id="WP_036440788.1">
    <property type="nucleotide sequence ID" value="NZ_JACKVC010000016.1"/>
</dbReference>
<accession>A0AAW5T3Y3</accession>
<name>A0AAW5T3Y3_9MYCO</name>
<keyword evidence="4" id="KW-1185">Reference proteome</keyword>
<dbReference type="EMBL" id="JBDLOU010000002">
    <property type="protein sequence ID" value="MEX3736804.1"/>
    <property type="molecule type" value="Genomic_DNA"/>
</dbReference>
<reference evidence="1" key="2">
    <citation type="journal article" date="2022" name="BMC Genomics">
        <title>Comparative genome analysis of mycobacteria focusing on tRNA and non-coding RNA.</title>
        <authorList>
            <person name="Behra P.R.K."/>
            <person name="Pettersson B.M.F."/>
            <person name="Ramesh M."/>
            <person name="Das S."/>
            <person name="Dasgupta S."/>
            <person name="Kirsebom L.A."/>
        </authorList>
    </citation>
    <scope>NUCLEOTIDE SEQUENCE</scope>
    <source>
        <strain evidence="1">DSM 44242</strain>
    </source>
</reference>
<evidence type="ECO:0000313" key="2">
    <source>
        <dbReference type="EMBL" id="MEX3736804.1"/>
    </source>
</evidence>
<dbReference type="EMBL" id="JACKVC010000016">
    <property type="protein sequence ID" value="MCV7389137.1"/>
    <property type="molecule type" value="Genomic_DNA"/>
</dbReference>
<reference evidence="1" key="1">
    <citation type="submission" date="2020-07" db="EMBL/GenBank/DDBJ databases">
        <authorList>
            <person name="Pettersson B.M.F."/>
            <person name="Behra P.R.K."/>
            <person name="Ramesh M."/>
            <person name="Das S."/>
            <person name="Dasgupta S."/>
            <person name="Kirsebom L.A."/>
        </authorList>
    </citation>
    <scope>NUCLEOTIDE SEQUENCE</scope>
    <source>
        <strain evidence="1">DSM 44242</strain>
    </source>
</reference>
<reference evidence="2 4" key="3">
    <citation type="submission" date="2024-04" db="EMBL/GenBank/DDBJ databases">
        <title>Genomic Markers of Mycobacteria.</title>
        <authorList>
            <person name="Soliman M.S."/>
            <person name="Elkholy A."/>
            <person name="Soliman N.S."/>
            <person name="Abbas A."/>
            <person name="Khayrat S."/>
            <person name="Shawky S."/>
        </authorList>
    </citation>
    <scope>NUCLEOTIDE SEQUENCE [LARGE SCALE GENOMIC DNA]</scope>
    <source>
        <strain evidence="2 4">Egy-CU-AM5</strain>
    </source>
</reference>
<gene>
    <name evidence="2" type="ORF">ABFW12_01000</name>
    <name evidence="1" type="ORF">H5P34_13865</name>
</gene>
<proteinExistence type="predicted"/>
<dbReference type="AlphaFoldDB" id="A0AAW5T3Y3"/>